<dbReference type="EMBL" id="JASPKZ010009377">
    <property type="protein sequence ID" value="KAJ9577063.1"/>
    <property type="molecule type" value="Genomic_DNA"/>
</dbReference>
<evidence type="ECO:0000256" key="1">
    <source>
        <dbReference type="SAM" id="Phobius"/>
    </source>
</evidence>
<gene>
    <name evidence="3" type="ORF">L9F63_006343</name>
</gene>
<protein>
    <recommendedName>
        <fullName evidence="5">Osiris 18</fullName>
    </recommendedName>
</protein>
<evidence type="ECO:0000256" key="2">
    <source>
        <dbReference type="SAM" id="SignalP"/>
    </source>
</evidence>
<keyword evidence="2" id="KW-0732">Signal</keyword>
<feature type="signal peptide" evidence="2">
    <location>
        <begin position="1"/>
        <end position="19"/>
    </location>
</feature>
<feature type="transmembrane region" description="Helical" evidence="1">
    <location>
        <begin position="537"/>
        <end position="557"/>
    </location>
</feature>
<dbReference type="GO" id="GO:0016020">
    <property type="term" value="C:membrane"/>
    <property type="evidence" value="ECO:0007669"/>
    <property type="project" value="TreeGrafter"/>
</dbReference>
<evidence type="ECO:0000313" key="3">
    <source>
        <dbReference type="EMBL" id="KAJ9577063.1"/>
    </source>
</evidence>
<feature type="transmembrane region" description="Helical" evidence="1">
    <location>
        <begin position="242"/>
        <end position="265"/>
    </location>
</feature>
<dbReference type="InterPro" id="IPR012464">
    <property type="entry name" value="DUF1676"/>
</dbReference>
<feature type="chain" id="PRO_5042081186" description="Osiris 18" evidence="2">
    <location>
        <begin position="20"/>
        <end position="599"/>
    </location>
</feature>
<feature type="transmembrane region" description="Helical" evidence="1">
    <location>
        <begin position="344"/>
        <end position="368"/>
    </location>
</feature>
<organism evidence="3 4">
    <name type="scientific">Diploptera punctata</name>
    <name type="common">Pacific beetle cockroach</name>
    <dbReference type="NCBI Taxonomy" id="6984"/>
    <lineage>
        <taxon>Eukaryota</taxon>
        <taxon>Metazoa</taxon>
        <taxon>Ecdysozoa</taxon>
        <taxon>Arthropoda</taxon>
        <taxon>Hexapoda</taxon>
        <taxon>Insecta</taxon>
        <taxon>Pterygota</taxon>
        <taxon>Neoptera</taxon>
        <taxon>Polyneoptera</taxon>
        <taxon>Dictyoptera</taxon>
        <taxon>Blattodea</taxon>
        <taxon>Blaberoidea</taxon>
        <taxon>Blaberidae</taxon>
        <taxon>Diplopterinae</taxon>
        <taxon>Diploptera</taxon>
    </lineage>
</organism>
<dbReference type="AlphaFoldDB" id="A0AAD8E4L4"/>
<reference evidence="3" key="1">
    <citation type="journal article" date="2023" name="IScience">
        <title>Live-bearing cockroach genome reveals convergent evolutionary mechanisms linked to viviparity in insects and beyond.</title>
        <authorList>
            <person name="Fouks B."/>
            <person name="Harrison M.C."/>
            <person name="Mikhailova A.A."/>
            <person name="Marchal E."/>
            <person name="English S."/>
            <person name="Carruthers M."/>
            <person name="Jennings E.C."/>
            <person name="Chiamaka E.L."/>
            <person name="Frigard R.A."/>
            <person name="Pippel M."/>
            <person name="Attardo G.M."/>
            <person name="Benoit J.B."/>
            <person name="Bornberg-Bauer E."/>
            <person name="Tobe S.S."/>
        </authorList>
    </citation>
    <scope>NUCLEOTIDE SEQUENCE</scope>
    <source>
        <strain evidence="3">Stay&amp;Tobe</strain>
    </source>
</reference>
<name>A0AAD8E4L4_DIPPU</name>
<dbReference type="Pfam" id="PF07898">
    <property type="entry name" value="DUF1676"/>
    <property type="match status" value="2"/>
</dbReference>
<dbReference type="Proteomes" id="UP001233999">
    <property type="component" value="Unassembled WGS sequence"/>
</dbReference>
<keyword evidence="4" id="KW-1185">Reference proteome</keyword>
<evidence type="ECO:0000313" key="4">
    <source>
        <dbReference type="Proteomes" id="UP001233999"/>
    </source>
</evidence>
<dbReference type="PANTHER" id="PTHR21879:SF6">
    <property type="entry name" value="OSIRIS 19, ISOFORM A"/>
    <property type="match status" value="1"/>
</dbReference>
<sequence>MKGHILIAILASVLVHVHSSVLLVEKVNDGSVVPIEIISDPNEDTMKTREEIPPNLSETEAMSAEPTESKINEPIMTENMASPAMTEEMSTNEESTGRSSYQMTAAQAFKNIFDECLHYGSFSCAKSKMLSYLNQAAKKDKILITDSLTIEKNGRRFNDVYEFEQPQQWDGSDAMRADVMMEKIDDFLASHELKFRVPKEIVSGELLPYVPKFLLQGIPAEMRVPLSESKTAGQERGVLKRVVMPFLLGLKFKATALIPLALAIIALKTWKALTLGLLSIVLSGALMIFKFTNKPKVVNYEVYHYPAATPVIEHPAPSYDHHGFPVVCHCITCNSPCPPSSRDFIIFVCELVVFVACVVTLVSMAVAVPLEDGKAFWRETPMERAVQDFKTKCTQSDDQVSCLKYEALTLLDHIFKKKSYKVSDAVEIVRNSFNPEKRTPVESGRSDDDEVLDEVEQYIKSHDMVVNLPGGATLNLSPRGLDDNEIDATFKFDQVEGKGRKSKLKKILIPVLVFILLKVTTLIPLFIGALGLKAWNALQLSFFAFVISVALAIFQLCKKLAADQSPPQLISHGGWDASASRNFDLSAHDLAYNAYATSS</sequence>
<keyword evidence="1" id="KW-0472">Membrane</keyword>
<feature type="transmembrane region" description="Helical" evidence="1">
    <location>
        <begin position="507"/>
        <end position="531"/>
    </location>
</feature>
<evidence type="ECO:0008006" key="5">
    <source>
        <dbReference type="Google" id="ProtNLM"/>
    </source>
</evidence>
<reference evidence="3" key="2">
    <citation type="submission" date="2023-05" db="EMBL/GenBank/DDBJ databases">
        <authorList>
            <person name="Fouks B."/>
        </authorList>
    </citation>
    <scope>NUCLEOTIDE SEQUENCE</scope>
    <source>
        <strain evidence="3">Stay&amp;Tobe</strain>
        <tissue evidence="3">Testes</tissue>
    </source>
</reference>
<feature type="transmembrane region" description="Helical" evidence="1">
    <location>
        <begin position="272"/>
        <end position="291"/>
    </location>
</feature>
<dbReference type="PANTHER" id="PTHR21879">
    <property type="entry name" value="FI03362P-RELATED-RELATED"/>
    <property type="match status" value="1"/>
</dbReference>
<proteinExistence type="predicted"/>
<accession>A0AAD8E4L4</accession>
<keyword evidence="1" id="KW-0812">Transmembrane</keyword>
<keyword evidence="1" id="KW-1133">Transmembrane helix</keyword>
<comment type="caution">
    <text evidence="3">The sequence shown here is derived from an EMBL/GenBank/DDBJ whole genome shotgun (WGS) entry which is preliminary data.</text>
</comment>